<reference evidence="1 2" key="1">
    <citation type="submission" date="2016-06" db="EMBL/GenBank/DDBJ databases">
        <authorList>
            <person name="Ascolillo A."/>
            <person name="Katon D."/>
            <person name="Smith D.L."/>
            <person name="Williams T."/>
            <person name="Zegers G."/>
            <person name="Page S.T."/>
            <person name="Bradley K.W."/>
            <person name="Asai D.J."/>
            <person name="Bowman C.A."/>
            <person name="Russell D.A."/>
            <person name="Pope W.H."/>
            <person name="Jacobs-Sera D."/>
            <person name="Hendrix R.W."/>
            <person name="Hatfull G.F."/>
        </authorList>
    </citation>
    <scope>NUCLEOTIDE SEQUENCE [LARGE SCALE GENOMIC DNA]</scope>
</reference>
<name>A0A1B2IHS7_9CAUD</name>
<keyword evidence="2" id="KW-1185">Reference proteome</keyword>
<evidence type="ECO:0000313" key="1">
    <source>
        <dbReference type="EMBL" id="ANZ52381.1"/>
    </source>
</evidence>
<organism evidence="1 2">
    <name type="scientific">Mycobacterium phage Laurie</name>
    <dbReference type="NCBI Taxonomy" id="1874015"/>
    <lineage>
        <taxon>Viruses</taxon>
        <taxon>Duplodnaviria</taxon>
        <taxon>Heunggongvirae</taxon>
        <taxon>Uroviricota</taxon>
        <taxon>Caudoviricetes</taxon>
        <taxon>Bclasvirinae</taxon>
        <taxon>Rosebushvirus</taxon>
        <taxon>Rosebushvirus laurie</taxon>
    </lineage>
</organism>
<dbReference type="EMBL" id="KX443696">
    <property type="protein sequence ID" value="ANZ52381.1"/>
    <property type="molecule type" value="Genomic_DNA"/>
</dbReference>
<protein>
    <submittedName>
        <fullName evidence="1">Uncharacterized protein</fullName>
    </submittedName>
</protein>
<dbReference type="Proteomes" id="UP000230274">
    <property type="component" value="Segment"/>
</dbReference>
<proteinExistence type="predicted"/>
<sequence length="45" mass="5143">MNSIPHLPGPACRAWYRRTVAARRTPAQRLARELAFWQRLGGGPR</sequence>
<gene>
    <name evidence="1" type="ORF">SEA_LAURIE_87</name>
</gene>
<accession>A0A1B2IHS7</accession>
<evidence type="ECO:0000313" key="2">
    <source>
        <dbReference type="Proteomes" id="UP000230274"/>
    </source>
</evidence>